<dbReference type="SUPFAM" id="SSF109736">
    <property type="entry name" value="FGAM synthase PurL, linker domain"/>
    <property type="match status" value="1"/>
</dbReference>
<name>A0ABV5ZME6_9BACT</name>
<evidence type="ECO:0000256" key="9">
    <source>
        <dbReference type="ARBA" id="ARBA00022962"/>
    </source>
</evidence>
<keyword evidence="5 10" id="KW-0547">Nucleotide-binding</keyword>
<feature type="binding site" evidence="10">
    <location>
        <position position="667"/>
    </location>
    <ligand>
        <name>Mg(2+)</name>
        <dbReference type="ChEBI" id="CHEBI:18420"/>
    </ligand>
</feature>
<dbReference type="NCBIfam" id="NF003672">
    <property type="entry name" value="PRK05297.1"/>
    <property type="match status" value="1"/>
</dbReference>
<keyword evidence="7 10" id="KW-0067">ATP-binding</keyword>
<dbReference type="InterPro" id="IPR029062">
    <property type="entry name" value="Class_I_gatase-like"/>
</dbReference>
<evidence type="ECO:0000313" key="17">
    <source>
        <dbReference type="Proteomes" id="UP001589688"/>
    </source>
</evidence>
<dbReference type="GO" id="GO:0004642">
    <property type="term" value="F:phosphoribosylformylglycinamidine synthase activity"/>
    <property type="evidence" value="ECO:0007669"/>
    <property type="project" value="UniProtKB-EC"/>
</dbReference>
<keyword evidence="10" id="KW-0963">Cytoplasm</keyword>
<dbReference type="SMART" id="SM01211">
    <property type="entry name" value="GATase_5"/>
    <property type="match status" value="1"/>
</dbReference>
<comment type="pathway">
    <text evidence="1 10">Purine metabolism; IMP biosynthesis via de novo pathway; 5-amino-1-(5-phospho-D-ribosyl)imidazole from N(2)-formyl-N(1)-(5-phospho-D-ribosyl)glycinamide: step 1/2.</text>
</comment>
<dbReference type="Pfam" id="PF13507">
    <property type="entry name" value="GATase_5"/>
    <property type="match status" value="1"/>
</dbReference>
<dbReference type="Gene3D" id="3.40.50.880">
    <property type="match status" value="1"/>
</dbReference>
<evidence type="ECO:0000256" key="8">
    <source>
        <dbReference type="ARBA" id="ARBA00022842"/>
    </source>
</evidence>
<feature type="binding site" evidence="10">
    <location>
        <position position="706"/>
    </location>
    <ligand>
        <name>Mg(2+)</name>
        <dbReference type="ChEBI" id="CHEBI:18420"/>
    </ligand>
</feature>
<keyword evidence="3 10" id="KW-0436">Ligase</keyword>
<evidence type="ECO:0000259" key="12">
    <source>
        <dbReference type="Pfam" id="PF02769"/>
    </source>
</evidence>
<feature type="region of interest" description="Disordered" evidence="11">
    <location>
        <begin position="296"/>
        <end position="317"/>
    </location>
</feature>
<feature type="domain" description="Phosphoribosylformylglycinamidine synthase N-terminal" evidence="14">
    <location>
        <begin position="17"/>
        <end position="84"/>
    </location>
</feature>
<evidence type="ECO:0000256" key="2">
    <source>
        <dbReference type="ARBA" id="ARBA00008608"/>
    </source>
</evidence>
<dbReference type="SUPFAM" id="SSF56042">
    <property type="entry name" value="PurM C-terminal domain-like"/>
    <property type="match status" value="2"/>
</dbReference>
<dbReference type="Gene3D" id="3.30.1330.10">
    <property type="entry name" value="PurM-like, N-terminal domain"/>
    <property type="match status" value="2"/>
</dbReference>
<comment type="caution">
    <text evidence="10">Lacks conserved residue(s) required for the propagation of feature annotation.</text>
</comment>
<proteinExistence type="inferred from homology"/>
<evidence type="ECO:0000256" key="6">
    <source>
        <dbReference type="ARBA" id="ARBA00022755"/>
    </source>
</evidence>
<keyword evidence="9 10" id="KW-0315">Glutamine amidotransferase</keyword>
<comment type="subcellular location">
    <subcellularLocation>
        <location evidence="10">Cytoplasm</location>
    </subcellularLocation>
</comment>
<feature type="domain" description="PurM-like C-terminal" evidence="12">
    <location>
        <begin position="830"/>
        <end position="964"/>
    </location>
</feature>
<comment type="subunit">
    <text evidence="10">Monomer.</text>
</comment>
<dbReference type="SUPFAM" id="SSF55326">
    <property type="entry name" value="PurM N-terminal domain-like"/>
    <property type="match status" value="2"/>
</dbReference>
<dbReference type="Gene3D" id="1.10.8.750">
    <property type="entry name" value="Phosphoribosylformylglycinamidine synthase, linker domain"/>
    <property type="match status" value="1"/>
</dbReference>
<sequence length="1324" mass="146754">MILFFKTPKENIIATEMDHRPSEQETKELCWLYGDAEPLRAEKLEGFFVGPRREMITPWSTNAVEITQNMSLNGILRIEEFFPVKSEAADHDPMLQRMYRGLDQNVFTVNHEPEPIRHVDDLEKFNEEEGLALSPEEIEYLHKIEKANGRPLTDSEIFGFAQINSEHCRHKIFGGTFIIDGEERESSLFALIKKTTKENPGKILSAYKDNVAFAQGPVVEQFAPEDQSTSDWFRVKPIESVVSLKAETHNFPTTVEPFNGAATGTGGEIRDRMGGGVGSWPIAGTAVYMTSYPRSLSTGTPSADAAPMGEGSGHADTTARRAWVDSIPERPWLYQTPDQILIKASNGASDFGNKFGQPLIVGSVLTFEYQTSSADTATRPDGTPLPSEGSGAAPQVYGYDKVIMLAGGVGYGKKRDCLKKEPRPGNEIVVVGGDNYRIGLGGGSVSSVDTGRYTSGIELNAVQRANPEMQKRAYNLVRALVEEDVNPVVSIHDHGSAGHLNCLSELVEECGGEIDMTRLPIGDKTLSAKEIIANESQERMGLLIDEKHLDHVKRIAERERAPLYVVGRTTGDAHFSFRQGDGVKPFDLDVAQMFGHSPKTVMRDETVVRHYEDAVYSVEHLDEYLNNVLQLEAVACKDWLTNKVDRSVTGKVARQQTQGQVQLPLSDCGVVALDYRGEKGIATALGHAPQAGMADPAAGSVLSVAESLTNIVWAPVATDVNHPYPVQNLNLSANWMWPCRSQKGEDARLYTAVEALSDFCCSLGLNVPTGKDSLSLSQQYPDGRKVIAPGTVIVTSGAEVSDVKQTVSPVMVNDKNSSLYYIDFSFDRLRLGGSALAQTLGKIGSDVPTVKNPEYFADCFNAVQELIKKGWIMAGHDISAGGLIITLLEMTFANVEGGMHVNLHDVAPESGDDVVKMLFAENPGVVIQVSDQHKKDLREYFEANGIGYAKIAYPTPAERKIVVVKGDFHHEFDIDALRDTWYKTSYLLDRNQSRNGMARKRWLNYKKQPLEMKFADGFQGTFVSLGLNPDRWKEEGKNSKFKIQNSKFTDYSLQFTDHSSQLKDYGSQPEDQRPCAAIIREKGTNGEREMAYALWLAGFEVKDVMMTDLISGRETLDEVNMIVFCGGFSNSDVLGSAKGWAGAFLFNPKAKEALDRFYARPDTLSLGICNGCQLMVELNLINPEHKHRSHLTHNQSRKFESQFLSLSIPRNESIMLGSLGGSKLGIWVAHGEGRFYLPEPEDHYNVVAKYNYAEYPGNPNGSDYNVAAICSADGRHLAMMPHPERSVFPWQNAWYPADRRADELTPWMEAFVNARKWVEERLEK</sequence>
<feature type="active site" evidence="10">
    <location>
        <position position="1282"/>
    </location>
</feature>
<dbReference type="InterPro" id="IPR040707">
    <property type="entry name" value="FGAR-AT_N"/>
</dbReference>
<feature type="domain" description="Phosphoribosylformylglycinamidine synthase linker" evidence="13">
    <location>
        <begin position="122"/>
        <end position="171"/>
    </location>
</feature>
<evidence type="ECO:0000256" key="11">
    <source>
        <dbReference type="SAM" id="MobiDB-lite"/>
    </source>
</evidence>
<evidence type="ECO:0000256" key="5">
    <source>
        <dbReference type="ARBA" id="ARBA00022741"/>
    </source>
</evidence>
<dbReference type="Pfam" id="PF02769">
    <property type="entry name" value="AIRS_C"/>
    <property type="match status" value="2"/>
</dbReference>
<dbReference type="InterPro" id="IPR041609">
    <property type="entry name" value="PurL_linker"/>
</dbReference>
<reference evidence="16 17" key="1">
    <citation type="submission" date="2024-09" db="EMBL/GenBank/DDBJ databases">
        <authorList>
            <person name="Sun Q."/>
            <person name="Mori K."/>
        </authorList>
    </citation>
    <scope>NUCLEOTIDE SEQUENCE [LARGE SCALE GENOMIC DNA]</scope>
    <source>
        <strain evidence="16 17">ATCC 51272</strain>
    </source>
</reference>
<dbReference type="PROSITE" id="PS51273">
    <property type="entry name" value="GATASE_TYPE_1"/>
    <property type="match status" value="1"/>
</dbReference>
<evidence type="ECO:0000259" key="14">
    <source>
        <dbReference type="Pfam" id="PF18076"/>
    </source>
</evidence>
<evidence type="ECO:0000256" key="4">
    <source>
        <dbReference type="ARBA" id="ARBA00022723"/>
    </source>
</evidence>
<feature type="active site" description="Nucleophile" evidence="10">
    <location>
        <position position="1169"/>
    </location>
</feature>
<protein>
    <recommendedName>
        <fullName evidence="10">Phosphoribosylformylglycinamidine synthase</fullName>
        <shortName evidence="10">FGAM synthase</shortName>
        <shortName evidence="10">FGAMS</shortName>
        <ecNumber evidence="10">6.3.5.3</ecNumber>
    </recommendedName>
    <alternativeName>
        <fullName evidence="10">Formylglycinamide ribonucleotide amidotransferase</fullName>
        <shortName evidence="10">FGAR amidotransferase</shortName>
        <shortName evidence="10">FGAR-AT</shortName>
    </alternativeName>
</protein>
<keyword evidence="4 10" id="KW-0479">Metal-binding</keyword>
<comment type="similarity">
    <text evidence="2 10">In the N-terminal section; belongs to the FGAMS family.</text>
</comment>
<evidence type="ECO:0000256" key="3">
    <source>
        <dbReference type="ARBA" id="ARBA00022598"/>
    </source>
</evidence>
<evidence type="ECO:0000259" key="15">
    <source>
        <dbReference type="Pfam" id="PF22689"/>
    </source>
</evidence>
<dbReference type="Pfam" id="PF22689">
    <property type="entry name" value="FGAR-AT_PurM_N-like"/>
    <property type="match status" value="1"/>
</dbReference>
<evidence type="ECO:0000256" key="1">
    <source>
        <dbReference type="ARBA" id="ARBA00004920"/>
    </source>
</evidence>
<dbReference type="EMBL" id="JBHLZF010000002">
    <property type="protein sequence ID" value="MFB9898561.1"/>
    <property type="molecule type" value="Genomic_DNA"/>
</dbReference>
<feature type="domain" description="PurM-like C-terminal" evidence="12">
    <location>
        <begin position="423"/>
        <end position="576"/>
    </location>
</feature>
<dbReference type="Proteomes" id="UP001589688">
    <property type="component" value="Unassembled WGS sequence"/>
</dbReference>
<dbReference type="InterPro" id="IPR036921">
    <property type="entry name" value="PurM-like_N_sf"/>
</dbReference>
<keyword evidence="17" id="KW-1185">Reference proteome</keyword>
<evidence type="ECO:0000256" key="7">
    <source>
        <dbReference type="ARBA" id="ARBA00022840"/>
    </source>
</evidence>
<dbReference type="InterPro" id="IPR036676">
    <property type="entry name" value="PurM-like_C_sf"/>
</dbReference>
<dbReference type="SUPFAM" id="SSF82697">
    <property type="entry name" value="PurS-like"/>
    <property type="match status" value="1"/>
</dbReference>
<comment type="function">
    <text evidence="10">Phosphoribosylformylglycinamidine synthase involved in the purines biosynthetic pathway. Catalyzes the ATP-dependent conversion of formylglycinamide ribonucleotide (FGAR) and glutamine to yield formylglycinamidine ribonucleotide (FGAM) and glutamate.</text>
</comment>
<dbReference type="CDD" id="cd01740">
    <property type="entry name" value="GATase1_FGAR_AT"/>
    <property type="match status" value="1"/>
</dbReference>
<dbReference type="Pfam" id="PF18076">
    <property type="entry name" value="FGAR-AT_N"/>
    <property type="match status" value="1"/>
</dbReference>
<dbReference type="PANTHER" id="PTHR10099:SF1">
    <property type="entry name" value="PHOSPHORIBOSYLFORMYLGLYCINAMIDINE SYNTHASE"/>
    <property type="match status" value="1"/>
</dbReference>
<feature type="active site" evidence="10">
    <location>
        <position position="1284"/>
    </location>
</feature>
<organism evidence="16 17">
    <name type="scientific">Hallella seregens ATCC 51272</name>
    <dbReference type="NCBI Taxonomy" id="1336250"/>
    <lineage>
        <taxon>Bacteria</taxon>
        <taxon>Pseudomonadati</taxon>
        <taxon>Bacteroidota</taxon>
        <taxon>Bacteroidia</taxon>
        <taxon>Bacteroidales</taxon>
        <taxon>Prevotellaceae</taxon>
        <taxon>Hallella</taxon>
    </lineage>
</organism>
<feature type="binding site" evidence="10">
    <location>
        <position position="877"/>
    </location>
    <ligand>
        <name>Mg(2+)</name>
        <dbReference type="ChEBI" id="CHEBI:18420"/>
    </ligand>
</feature>
<dbReference type="HAMAP" id="MF_00419">
    <property type="entry name" value="PurL_1"/>
    <property type="match status" value="1"/>
</dbReference>
<gene>
    <name evidence="10 16" type="primary">purL</name>
    <name evidence="16" type="synonym">purI</name>
    <name evidence="16" type="ORF">ACFFK8_12330</name>
</gene>
<dbReference type="SUPFAM" id="SSF52317">
    <property type="entry name" value="Class I glutamine amidotransferase-like"/>
    <property type="match status" value="1"/>
</dbReference>
<accession>A0ABV5ZME6</accession>
<dbReference type="Gene3D" id="3.90.650.10">
    <property type="entry name" value="PurM-like C-terminal domain"/>
    <property type="match status" value="2"/>
</dbReference>
<evidence type="ECO:0000259" key="13">
    <source>
        <dbReference type="Pfam" id="PF18072"/>
    </source>
</evidence>
<comment type="caution">
    <text evidence="16">The sequence shown here is derived from an EMBL/GenBank/DDBJ whole genome shotgun (WGS) entry which is preliminary data.</text>
</comment>
<comment type="catalytic activity">
    <reaction evidence="10">
        <text>N(2)-formyl-N(1)-(5-phospho-beta-D-ribosyl)glycinamide + L-glutamine + ATP + H2O = 2-formamido-N(1)-(5-O-phospho-beta-D-ribosyl)acetamidine + L-glutamate + ADP + phosphate + H(+)</text>
        <dbReference type="Rhea" id="RHEA:17129"/>
        <dbReference type="ChEBI" id="CHEBI:15377"/>
        <dbReference type="ChEBI" id="CHEBI:15378"/>
        <dbReference type="ChEBI" id="CHEBI:29985"/>
        <dbReference type="ChEBI" id="CHEBI:30616"/>
        <dbReference type="ChEBI" id="CHEBI:43474"/>
        <dbReference type="ChEBI" id="CHEBI:58359"/>
        <dbReference type="ChEBI" id="CHEBI:147286"/>
        <dbReference type="ChEBI" id="CHEBI:147287"/>
        <dbReference type="ChEBI" id="CHEBI:456216"/>
        <dbReference type="EC" id="6.3.5.3"/>
    </reaction>
</comment>
<evidence type="ECO:0000313" key="16">
    <source>
        <dbReference type="EMBL" id="MFB9898561.1"/>
    </source>
</evidence>
<dbReference type="InterPro" id="IPR055181">
    <property type="entry name" value="FGAR-AT_PurM_N-like"/>
</dbReference>
<feature type="binding site" evidence="10">
    <location>
        <position position="879"/>
    </location>
    <ligand>
        <name>ATP</name>
        <dbReference type="ChEBI" id="CHEBI:30616"/>
    </ligand>
</feature>
<keyword evidence="8 10" id="KW-0460">Magnesium</keyword>
<feature type="binding site" evidence="10">
    <location>
        <position position="710"/>
    </location>
    <ligand>
        <name>Mg(2+)</name>
        <dbReference type="ChEBI" id="CHEBI:18420"/>
    </ligand>
</feature>
<keyword evidence="6 10" id="KW-0658">Purine biosynthesis</keyword>
<feature type="domain" description="FGAR-AT PurM N-terminal-like" evidence="15">
    <location>
        <begin position="637"/>
        <end position="797"/>
    </location>
</feature>
<evidence type="ECO:0000256" key="10">
    <source>
        <dbReference type="HAMAP-Rule" id="MF_00419"/>
    </source>
</evidence>
<dbReference type="InterPro" id="IPR010073">
    <property type="entry name" value="PurL_large"/>
</dbReference>
<dbReference type="PANTHER" id="PTHR10099">
    <property type="entry name" value="PHOSPHORIBOSYLFORMYLGLYCINAMIDINE SYNTHASE"/>
    <property type="match status" value="1"/>
</dbReference>
<dbReference type="RefSeq" id="WP_027951814.1">
    <property type="nucleotide sequence ID" value="NZ_JADU01000007.1"/>
</dbReference>
<dbReference type="EC" id="6.3.5.3" evidence="10"/>
<dbReference type="CDD" id="cd02204">
    <property type="entry name" value="PurL_repeat2"/>
    <property type="match status" value="1"/>
</dbReference>
<dbReference type="Pfam" id="PF18072">
    <property type="entry name" value="FGAR-AT_linker"/>
    <property type="match status" value="1"/>
</dbReference>
<dbReference type="InterPro" id="IPR036604">
    <property type="entry name" value="PurS-like_sf"/>
</dbReference>
<dbReference type="InterPro" id="IPR010918">
    <property type="entry name" value="PurM-like_C_dom"/>
</dbReference>